<dbReference type="SUPFAM" id="SSF51322">
    <property type="entry name" value="Cyanovirin-N"/>
    <property type="match status" value="1"/>
</dbReference>
<sequence>MLRTAIHLALGLAAAAAAAADGQLATLCRFINLSTGRDSPSIVYTAKCARTVGGPLEVCSQLDLACCLTNHDGTLEAPVDMNTVNFADTCPGCHVDAAGVNMVCLCRQMNGTYGHASVDLSMKRNPWCQTTLIMGVDHIIVVQDGTLACSTTIGKEVSECPVTWIGPPRRRG</sequence>
<protein>
    <recommendedName>
        <fullName evidence="2">Cyanovirin-N domain-containing protein</fullName>
    </recommendedName>
</protein>
<dbReference type="AlphaFoldDB" id="A0A151GGD9"/>
<reference evidence="3 4" key="1">
    <citation type="journal article" date="2016" name="Sci. Rep.">
        <title>Insights into Adaptations to a Near-Obligate Nematode Endoparasitic Lifestyle from the Finished Genome of Drechmeria coniospora.</title>
        <authorList>
            <person name="Zhang L."/>
            <person name="Zhou Z."/>
            <person name="Guo Q."/>
            <person name="Fokkens L."/>
            <person name="Miskei M."/>
            <person name="Pocsi I."/>
            <person name="Zhang W."/>
            <person name="Chen M."/>
            <person name="Wang L."/>
            <person name="Sun Y."/>
            <person name="Donzelli B.G."/>
            <person name="Gibson D.M."/>
            <person name="Nelson D.R."/>
            <person name="Luo J.G."/>
            <person name="Rep M."/>
            <person name="Liu H."/>
            <person name="Yang S."/>
            <person name="Wang J."/>
            <person name="Krasnoff S.B."/>
            <person name="Xu Y."/>
            <person name="Molnar I."/>
            <person name="Lin M."/>
        </authorList>
    </citation>
    <scope>NUCLEOTIDE SEQUENCE [LARGE SCALE GENOMIC DNA]</scope>
    <source>
        <strain evidence="3 4">ARSEF 6962</strain>
    </source>
</reference>
<dbReference type="InParanoid" id="A0A151GGD9"/>
<dbReference type="InterPro" id="IPR011058">
    <property type="entry name" value="Cyanovirin-N"/>
</dbReference>
<proteinExistence type="predicted"/>
<keyword evidence="4" id="KW-1185">Reference proteome</keyword>
<evidence type="ECO:0000256" key="1">
    <source>
        <dbReference type="SAM" id="SignalP"/>
    </source>
</evidence>
<comment type="caution">
    <text evidence="3">The sequence shown here is derived from an EMBL/GenBank/DDBJ whole genome shotgun (WGS) entry which is preliminary data.</text>
</comment>
<dbReference type="GeneID" id="63720780"/>
<dbReference type="EMBL" id="LAYC01000003">
    <property type="protein sequence ID" value="KYK56170.1"/>
    <property type="molecule type" value="Genomic_DNA"/>
</dbReference>
<feature type="chain" id="PRO_5007580501" description="Cyanovirin-N domain-containing protein" evidence="1">
    <location>
        <begin position="21"/>
        <end position="172"/>
    </location>
</feature>
<feature type="domain" description="Cyanovirin-N" evidence="2">
    <location>
        <begin position="28"/>
        <end position="121"/>
    </location>
</feature>
<dbReference type="Gene3D" id="2.30.60.10">
    <property type="entry name" value="Cyanovirin-N"/>
    <property type="match status" value="1"/>
</dbReference>
<evidence type="ECO:0000259" key="2">
    <source>
        <dbReference type="Pfam" id="PF08881"/>
    </source>
</evidence>
<name>A0A151GGD9_DRECN</name>
<dbReference type="InterPro" id="IPR036673">
    <property type="entry name" value="Cyanovirin-N_sf"/>
</dbReference>
<dbReference type="Pfam" id="PF08881">
    <property type="entry name" value="CVNH"/>
    <property type="match status" value="1"/>
</dbReference>
<feature type="signal peptide" evidence="1">
    <location>
        <begin position="1"/>
        <end position="20"/>
    </location>
</feature>
<dbReference type="Proteomes" id="UP000076580">
    <property type="component" value="Chromosome 03"/>
</dbReference>
<evidence type="ECO:0000313" key="3">
    <source>
        <dbReference type="EMBL" id="KYK56170.1"/>
    </source>
</evidence>
<keyword evidence="1" id="KW-0732">Signal</keyword>
<evidence type="ECO:0000313" key="4">
    <source>
        <dbReference type="Proteomes" id="UP000076580"/>
    </source>
</evidence>
<organism evidence="3 4">
    <name type="scientific">Drechmeria coniospora</name>
    <name type="common">Nematophagous fungus</name>
    <name type="synonym">Meria coniospora</name>
    <dbReference type="NCBI Taxonomy" id="98403"/>
    <lineage>
        <taxon>Eukaryota</taxon>
        <taxon>Fungi</taxon>
        <taxon>Dikarya</taxon>
        <taxon>Ascomycota</taxon>
        <taxon>Pezizomycotina</taxon>
        <taxon>Sordariomycetes</taxon>
        <taxon>Hypocreomycetidae</taxon>
        <taxon>Hypocreales</taxon>
        <taxon>Ophiocordycipitaceae</taxon>
        <taxon>Drechmeria</taxon>
    </lineage>
</organism>
<gene>
    <name evidence="3" type="ORF">DCS_08137</name>
</gene>
<dbReference type="RefSeq" id="XP_040655522.1">
    <property type="nucleotide sequence ID" value="XM_040805418.1"/>
</dbReference>
<accession>A0A151GGD9</accession>